<dbReference type="Gene3D" id="3.30.565.10">
    <property type="entry name" value="Histidine kinase-like ATPase, C-terminal domain"/>
    <property type="match status" value="1"/>
</dbReference>
<comment type="catalytic activity">
    <reaction evidence="1">
        <text>ATP + protein L-histidine = ADP + protein N-phospho-L-histidine.</text>
        <dbReference type="EC" id="2.7.13.3"/>
    </reaction>
</comment>
<keyword evidence="9" id="KW-1133">Transmembrane helix</keyword>
<keyword evidence="6" id="KW-0902">Two-component regulatory system</keyword>
<dbReference type="Pfam" id="PF00072">
    <property type="entry name" value="Response_reg"/>
    <property type="match status" value="1"/>
</dbReference>
<evidence type="ECO:0000256" key="2">
    <source>
        <dbReference type="ARBA" id="ARBA00012438"/>
    </source>
</evidence>
<organism evidence="12 13">
    <name type="scientific">Laedolimicola intestinihominis</name>
    <dbReference type="NCBI Taxonomy" id="3133166"/>
    <lineage>
        <taxon>Bacteria</taxon>
        <taxon>Bacillati</taxon>
        <taxon>Bacillota</taxon>
        <taxon>Clostridia</taxon>
        <taxon>Lachnospirales</taxon>
        <taxon>Lachnospiraceae</taxon>
        <taxon>Laedolimicola</taxon>
    </lineage>
</organism>
<dbReference type="SUPFAM" id="SSF47384">
    <property type="entry name" value="Homodimeric domain of signal transducing histidine kinase"/>
    <property type="match status" value="1"/>
</dbReference>
<reference evidence="12 13" key="1">
    <citation type="submission" date="2024-03" db="EMBL/GenBank/DDBJ databases">
        <title>Human intestinal bacterial collection.</title>
        <authorList>
            <person name="Pauvert C."/>
            <person name="Hitch T.C.A."/>
            <person name="Clavel T."/>
        </authorList>
    </citation>
    <scope>NUCLEOTIDE SEQUENCE [LARGE SCALE GENOMIC DNA]</scope>
    <source>
        <strain evidence="12 13">CLA-AA-H132</strain>
    </source>
</reference>
<keyword evidence="13" id="KW-1185">Reference proteome</keyword>
<keyword evidence="12" id="KW-0547">Nucleotide-binding</keyword>
<keyword evidence="5" id="KW-0808">Transferase</keyword>
<dbReference type="SMART" id="SM00388">
    <property type="entry name" value="HisKA"/>
    <property type="match status" value="1"/>
</dbReference>
<feature type="transmembrane region" description="Helical" evidence="9">
    <location>
        <begin position="290"/>
        <end position="311"/>
    </location>
</feature>
<comment type="function">
    <text evidence="7">May play the central regulatory role in sporulation. It may be an element of the effector pathway responsible for the activation of sporulation genes in response to nutritional stress. Spo0A may act in concert with spo0H (a sigma factor) to control the expression of some genes that are critical to the sporulation process.</text>
</comment>
<evidence type="ECO:0000256" key="8">
    <source>
        <dbReference type="PROSITE-ProRule" id="PRU00169"/>
    </source>
</evidence>
<dbReference type="PANTHER" id="PTHR45339">
    <property type="entry name" value="HYBRID SIGNAL TRANSDUCTION HISTIDINE KINASE J"/>
    <property type="match status" value="1"/>
</dbReference>
<evidence type="ECO:0000256" key="6">
    <source>
        <dbReference type="ARBA" id="ARBA00023012"/>
    </source>
</evidence>
<dbReference type="InterPro" id="IPR036890">
    <property type="entry name" value="HATPase_C_sf"/>
</dbReference>
<evidence type="ECO:0000256" key="9">
    <source>
        <dbReference type="SAM" id="Phobius"/>
    </source>
</evidence>
<dbReference type="InterPro" id="IPR011006">
    <property type="entry name" value="CheY-like_superfamily"/>
</dbReference>
<evidence type="ECO:0000256" key="3">
    <source>
        <dbReference type="ARBA" id="ARBA00018672"/>
    </source>
</evidence>
<dbReference type="PROSITE" id="PS50109">
    <property type="entry name" value="HIS_KIN"/>
    <property type="match status" value="1"/>
</dbReference>
<evidence type="ECO:0000256" key="5">
    <source>
        <dbReference type="ARBA" id="ARBA00022777"/>
    </source>
</evidence>
<dbReference type="RefSeq" id="WP_349164341.1">
    <property type="nucleotide sequence ID" value="NZ_JBBMFE010000005.1"/>
</dbReference>
<dbReference type="InterPro" id="IPR001789">
    <property type="entry name" value="Sig_transdc_resp-reg_receiver"/>
</dbReference>
<dbReference type="Gene3D" id="3.30.450.20">
    <property type="entry name" value="PAS domain"/>
    <property type="match status" value="1"/>
</dbReference>
<evidence type="ECO:0000259" key="11">
    <source>
        <dbReference type="PROSITE" id="PS50110"/>
    </source>
</evidence>
<dbReference type="Gene3D" id="3.40.50.2300">
    <property type="match status" value="1"/>
</dbReference>
<dbReference type="Proteomes" id="UP001438008">
    <property type="component" value="Unassembled WGS sequence"/>
</dbReference>
<protein>
    <recommendedName>
        <fullName evidence="3">Stage 0 sporulation protein A homolog</fullName>
        <ecNumber evidence="2">2.7.13.3</ecNumber>
    </recommendedName>
</protein>
<dbReference type="SUPFAM" id="SSF55874">
    <property type="entry name" value="ATPase domain of HSP90 chaperone/DNA topoisomerase II/histidine kinase"/>
    <property type="match status" value="1"/>
</dbReference>
<dbReference type="CDD" id="cd00082">
    <property type="entry name" value="HisKA"/>
    <property type="match status" value="1"/>
</dbReference>
<gene>
    <name evidence="12" type="ORF">WMO29_07145</name>
</gene>
<comment type="caution">
    <text evidence="12">The sequence shown here is derived from an EMBL/GenBank/DDBJ whole genome shotgun (WGS) entry which is preliminary data.</text>
</comment>
<accession>A0ABV1FFX6</accession>
<evidence type="ECO:0000313" key="12">
    <source>
        <dbReference type="EMBL" id="MEQ2472263.1"/>
    </source>
</evidence>
<name>A0ABV1FFX6_9FIRM</name>
<proteinExistence type="predicted"/>
<dbReference type="InterPro" id="IPR003594">
    <property type="entry name" value="HATPase_dom"/>
</dbReference>
<sequence>MDKNRKKQYLLLLFTAILLTAAAVIFILRDYMSRVDNRIYLTSTTNLREVYSQVNNKLSHIVNEQWDLLAMSEDYIDSNADAPETIVSFVDDWKLSWKFTDFYFINTAGEWCTPDGAAGTMSFGSAWGKLISKQEKVIVDADTQNQESFMLFAIPVDTGTYNGFSYDALAVSYSSDALNAALGVSAFRGQATCYITDLSGNIIFSDSPTKPIGKNLLNYLADAEFSHATYQKVQADWAANTFGQCSYLLNGEKYYLVYQPTDFSDWLLVSMIPADIIDSDMLIVQKTTTLMVGFTCVVILALAVIFMFMSYQQTISQKNQELFWRDIMSDIMLQNLDNVYIMIEVNQKQTVYVSPNVERVFGISHTSAHPLFAIQELELSPETLDFPIEDLMQMPNGGSRVMECQIRTPGASAPSLFQKSVFHILDGQNNLLIFEFSNRTHEQEIRADIEAALQAANTANQIKSAFLSNMSHDIRTPMNAIMGISSLLLHAAHNPAKTEEYARKIQSSSQYMLGIINDILDMSKIESGQTHLHPEPLNLSEQIEQIEMLIRPQAVQKKQTFSIYKDEILHESIEGDPTKLRQILVNILGNAVKYTPEGGSIDFHIRELPRTLHSYARYQFTIKDNGIGIEADFLEHIYEPFVRAEDSVTNKVSGTGLGMAITKSLVDMMGGAIQIDSTPGKGTCFDVFLEFRINEETMAGSKPDAPDSADASARLAGMKLLCAEDNALNAEILKSILELWHVSCDIYPNGKELCDAFASARPGDYDLILMDIQMPVMNGYEATRTIRNSSNPLGQTIPIIAMTANAFADDVQQSLDAGMNAHLSKPIDIDKLYQTLQTMFG</sequence>
<feature type="modified residue" description="4-aspartylphosphate" evidence="8">
    <location>
        <position position="771"/>
    </location>
</feature>
<dbReference type="SMART" id="SM00448">
    <property type="entry name" value="REC"/>
    <property type="match status" value="1"/>
</dbReference>
<feature type="domain" description="Histidine kinase" evidence="10">
    <location>
        <begin position="469"/>
        <end position="693"/>
    </location>
</feature>
<evidence type="ECO:0000313" key="13">
    <source>
        <dbReference type="Proteomes" id="UP001438008"/>
    </source>
</evidence>
<evidence type="ECO:0000259" key="10">
    <source>
        <dbReference type="PROSITE" id="PS50109"/>
    </source>
</evidence>
<dbReference type="InterPro" id="IPR036097">
    <property type="entry name" value="HisK_dim/P_sf"/>
</dbReference>
<dbReference type="EC" id="2.7.13.3" evidence="2"/>
<keyword evidence="9" id="KW-0812">Transmembrane</keyword>
<dbReference type="PROSITE" id="PS50110">
    <property type="entry name" value="RESPONSE_REGULATORY"/>
    <property type="match status" value="1"/>
</dbReference>
<keyword evidence="9" id="KW-0472">Membrane</keyword>
<dbReference type="PRINTS" id="PR00344">
    <property type="entry name" value="BCTRLSENSOR"/>
</dbReference>
<dbReference type="GO" id="GO:0005524">
    <property type="term" value="F:ATP binding"/>
    <property type="evidence" value="ECO:0007669"/>
    <property type="project" value="UniProtKB-KW"/>
</dbReference>
<dbReference type="CDD" id="cd16922">
    <property type="entry name" value="HATPase_EvgS-ArcB-TorS-like"/>
    <property type="match status" value="1"/>
</dbReference>
<keyword evidence="4 8" id="KW-0597">Phosphoprotein</keyword>
<dbReference type="CDD" id="cd17546">
    <property type="entry name" value="REC_hyHK_CKI1_RcsC-like"/>
    <property type="match status" value="1"/>
</dbReference>
<keyword evidence="5" id="KW-0418">Kinase</keyword>
<dbReference type="EMBL" id="JBBMFE010000005">
    <property type="protein sequence ID" value="MEQ2472263.1"/>
    <property type="molecule type" value="Genomic_DNA"/>
</dbReference>
<dbReference type="SUPFAM" id="SSF52172">
    <property type="entry name" value="CheY-like"/>
    <property type="match status" value="1"/>
</dbReference>
<dbReference type="SMART" id="SM00387">
    <property type="entry name" value="HATPase_c"/>
    <property type="match status" value="1"/>
</dbReference>
<evidence type="ECO:0000256" key="7">
    <source>
        <dbReference type="ARBA" id="ARBA00024867"/>
    </source>
</evidence>
<dbReference type="Gene3D" id="1.10.287.130">
    <property type="match status" value="1"/>
</dbReference>
<evidence type="ECO:0000256" key="4">
    <source>
        <dbReference type="ARBA" id="ARBA00022553"/>
    </source>
</evidence>
<feature type="domain" description="Response regulatory" evidence="11">
    <location>
        <begin position="719"/>
        <end position="840"/>
    </location>
</feature>
<dbReference type="InterPro" id="IPR004358">
    <property type="entry name" value="Sig_transdc_His_kin-like_C"/>
</dbReference>
<keyword evidence="12" id="KW-0067">ATP-binding</keyword>
<evidence type="ECO:0000256" key="1">
    <source>
        <dbReference type="ARBA" id="ARBA00000085"/>
    </source>
</evidence>
<dbReference type="PANTHER" id="PTHR45339:SF1">
    <property type="entry name" value="HYBRID SIGNAL TRANSDUCTION HISTIDINE KINASE J"/>
    <property type="match status" value="1"/>
</dbReference>
<dbReference type="Pfam" id="PF02518">
    <property type="entry name" value="HATPase_c"/>
    <property type="match status" value="1"/>
</dbReference>
<dbReference type="Pfam" id="PF00512">
    <property type="entry name" value="HisKA"/>
    <property type="match status" value="1"/>
</dbReference>
<dbReference type="InterPro" id="IPR005467">
    <property type="entry name" value="His_kinase_dom"/>
</dbReference>
<dbReference type="InterPro" id="IPR003661">
    <property type="entry name" value="HisK_dim/P_dom"/>
</dbReference>